<gene>
    <name evidence="6" type="primary">PLEST006841</name>
    <name evidence="6" type="ORF">PLESTB_000901500</name>
</gene>
<feature type="transmembrane region" description="Helical" evidence="5">
    <location>
        <begin position="146"/>
        <end position="165"/>
    </location>
</feature>
<comment type="subcellular location">
    <subcellularLocation>
        <location evidence="1">Membrane</location>
        <topology evidence="1">Multi-pass membrane protein</topology>
    </subcellularLocation>
</comment>
<evidence type="ECO:0000256" key="5">
    <source>
        <dbReference type="SAM" id="Phobius"/>
    </source>
</evidence>
<keyword evidence="7" id="KW-1185">Reference proteome</keyword>
<reference evidence="6 7" key="1">
    <citation type="journal article" date="2023" name="Commun. Biol.">
        <title>Reorganization of the ancestral sex-determining regions during the evolution of trioecy in Pleodorina starrii.</title>
        <authorList>
            <person name="Takahashi K."/>
            <person name="Suzuki S."/>
            <person name="Kawai-Toyooka H."/>
            <person name="Yamamoto K."/>
            <person name="Hamaji T."/>
            <person name="Ootsuki R."/>
            <person name="Yamaguchi H."/>
            <person name="Kawachi M."/>
            <person name="Higashiyama T."/>
            <person name="Nozaki H."/>
        </authorList>
    </citation>
    <scope>NUCLEOTIDE SEQUENCE [LARGE SCALE GENOMIC DNA]</scope>
    <source>
        <strain evidence="6 7">NIES-4479</strain>
    </source>
</reference>
<evidence type="ECO:0000256" key="3">
    <source>
        <dbReference type="ARBA" id="ARBA00022989"/>
    </source>
</evidence>
<keyword evidence="3 5" id="KW-1133">Transmembrane helix</keyword>
<feature type="transmembrane region" description="Helical" evidence="5">
    <location>
        <begin position="338"/>
        <end position="356"/>
    </location>
</feature>
<dbReference type="GO" id="GO:0016020">
    <property type="term" value="C:membrane"/>
    <property type="evidence" value="ECO:0007669"/>
    <property type="project" value="UniProtKB-SubCell"/>
</dbReference>
<dbReference type="Gene3D" id="1.20.1280.290">
    <property type="match status" value="1"/>
</dbReference>
<dbReference type="InterPro" id="IPR034628">
    <property type="entry name" value="MEX1/MEX1-like"/>
</dbReference>
<dbReference type="OrthoDB" id="8048523at2759"/>
<dbReference type="GO" id="GO:0009941">
    <property type="term" value="C:chloroplast envelope"/>
    <property type="evidence" value="ECO:0007669"/>
    <property type="project" value="TreeGrafter"/>
</dbReference>
<comment type="caution">
    <text evidence="6">The sequence shown here is derived from an EMBL/GenBank/DDBJ whole genome shotgun (WGS) entry which is preliminary data.</text>
</comment>
<proteinExistence type="predicted"/>
<dbReference type="AlphaFoldDB" id="A0A9W6BME4"/>
<feature type="transmembrane region" description="Helical" evidence="5">
    <location>
        <begin position="210"/>
        <end position="230"/>
    </location>
</feature>
<dbReference type="PANTHER" id="PTHR34809">
    <property type="entry name" value="MALTOSE EXCESS PROTEIN 1, CHLOROPLASTIC-RELATED"/>
    <property type="match status" value="1"/>
</dbReference>
<accession>A0A9W6BME4</accession>
<protein>
    <submittedName>
        <fullName evidence="6">Core protein</fullName>
    </submittedName>
</protein>
<feature type="transmembrane region" description="Helical" evidence="5">
    <location>
        <begin position="303"/>
        <end position="326"/>
    </location>
</feature>
<evidence type="ECO:0000256" key="4">
    <source>
        <dbReference type="ARBA" id="ARBA00023136"/>
    </source>
</evidence>
<organism evidence="6 7">
    <name type="scientific">Pleodorina starrii</name>
    <dbReference type="NCBI Taxonomy" id="330485"/>
    <lineage>
        <taxon>Eukaryota</taxon>
        <taxon>Viridiplantae</taxon>
        <taxon>Chlorophyta</taxon>
        <taxon>core chlorophytes</taxon>
        <taxon>Chlorophyceae</taxon>
        <taxon>CS clade</taxon>
        <taxon>Chlamydomonadales</taxon>
        <taxon>Volvocaceae</taxon>
        <taxon>Pleodorina</taxon>
    </lineage>
</organism>
<dbReference type="EMBL" id="BRXU01000011">
    <property type="protein sequence ID" value="GLC54744.1"/>
    <property type="molecule type" value="Genomic_DNA"/>
</dbReference>
<evidence type="ECO:0000256" key="1">
    <source>
        <dbReference type="ARBA" id="ARBA00004141"/>
    </source>
</evidence>
<evidence type="ECO:0000313" key="6">
    <source>
        <dbReference type="EMBL" id="GLC54744.1"/>
    </source>
</evidence>
<dbReference type="Pfam" id="PF04193">
    <property type="entry name" value="PQ-loop"/>
    <property type="match status" value="1"/>
</dbReference>
<keyword evidence="2 5" id="KW-0812">Transmembrane</keyword>
<dbReference type="Proteomes" id="UP001165080">
    <property type="component" value="Unassembled WGS sequence"/>
</dbReference>
<dbReference type="PANTHER" id="PTHR34809:SF1">
    <property type="entry name" value="MALTOSE EXCESS PROTEIN 1, CHLOROPLASTIC-RELATED"/>
    <property type="match status" value="1"/>
</dbReference>
<keyword evidence="4 5" id="KW-0472">Membrane</keyword>
<name>A0A9W6BME4_9CHLO</name>
<evidence type="ECO:0000313" key="7">
    <source>
        <dbReference type="Proteomes" id="UP001165080"/>
    </source>
</evidence>
<evidence type="ECO:0000256" key="2">
    <source>
        <dbReference type="ARBA" id="ARBA00022692"/>
    </source>
</evidence>
<dbReference type="GO" id="GO:0005363">
    <property type="term" value="F:maltose transmembrane transporter activity"/>
    <property type="evidence" value="ECO:0007669"/>
    <property type="project" value="TreeGrafter"/>
</dbReference>
<sequence length="373" mass="39387">MMHSTGLLPSLRVMVPDSARAVGSRLVGPRYRSKRVGRPQAAASGGNHSTTWSTLTDRLVAASSIPFSILVLPQVIQNGINMATGHATALSIISWEGYLSAMFGNTLMCSHFAASGERSAVNVQLVGILNNFLILTQVALAGFMPLAVFLLAAAFTAASTGMSLTRVHKLSGAAVAGDEKFGTWQMWQLGSGLVGIAVVPQVLYNTVAPAASSLLPFFCTLVALGVILGVKLSRKGDGDASTLVRQLPGWGATLLFALSPLPQLVRNLLEPQSLEGLSVGTMLLALLGNALMVPRALFVRDVVWLSGTTWACAAGWGQLFSMFRSVSATTGLRYLDPWVFFTVTAALVAYAGYVFAEHRKAQQDGGGPHVRAT</sequence>
<feature type="transmembrane region" description="Helical" evidence="5">
    <location>
        <begin position="186"/>
        <end position="204"/>
    </location>
</feature>
<dbReference type="InterPro" id="IPR006603">
    <property type="entry name" value="PQ-loop_rpt"/>
</dbReference>